<evidence type="ECO:0000313" key="1">
    <source>
        <dbReference type="EMBL" id="KPI85209.1"/>
    </source>
</evidence>
<dbReference type="OMA" id="ACFVACY"/>
<name>A0A0N0P4E8_LEPSE</name>
<reference evidence="1 2" key="1">
    <citation type="journal article" date="2015" name="PLoS Pathog.">
        <title>Leptomonas seymouri: Adaptations to the Dixenous Life Cycle Analyzed by Genome Sequencing, Transcriptome Profiling and Co-infection with Leishmania donovani.</title>
        <authorList>
            <person name="Kraeva N."/>
            <person name="Butenko A."/>
            <person name="Hlavacova J."/>
            <person name="Kostygov A."/>
            <person name="Myskova J."/>
            <person name="Grybchuk D."/>
            <person name="Lestinova T."/>
            <person name="Votypka J."/>
            <person name="Volf P."/>
            <person name="Opperdoes F."/>
            <person name="Flegontov P."/>
            <person name="Lukes J."/>
            <person name="Yurchenko V."/>
        </authorList>
    </citation>
    <scope>NUCLEOTIDE SEQUENCE [LARGE SCALE GENOMIC DNA]</scope>
    <source>
        <strain evidence="1 2">ATCC 30220</strain>
    </source>
</reference>
<dbReference type="OrthoDB" id="275765at2759"/>
<accession>A0A0N0P4E8</accession>
<dbReference type="VEuPathDB" id="TriTrypDB:Lsey_0203_0220"/>
<evidence type="ECO:0008006" key="3">
    <source>
        <dbReference type="Google" id="ProtNLM"/>
    </source>
</evidence>
<gene>
    <name evidence="1" type="ORF">ABL78_5754</name>
</gene>
<dbReference type="Gene3D" id="3.90.1410.10">
    <property type="entry name" value="set domain protein methyltransferase, domain 1"/>
    <property type="match status" value="1"/>
</dbReference>
<evidence type="ECO:0000313" key="2">
    <source>
        <dbReference type="Proteomes" id="UP000038009"/>
    </source>
</evidence>
<dbReference type="Proteomes" id="UP000038009">
    <property type="component" value="Unassembled WGS sequence"/>
</dbReference>
<comment type="caution">
    <text evidence="1">The sequence shown here is derived from an EMBL/GenBank/DDBJ whole genome shotgun (WGS) entry which is preliminary data.</text>
</comment>
<proteinExistence type="predicted"/>
<dbReference type="EMBL" id="LJSK01000203">
    <property type="protein sequence ID" value="KPI85209.1"/>
    <property type="molecule type" value="Genomic_DNA"/>
</dbReference>
<dbReference type="AlphaFoldDB" id="A0A0N0P4E8"/>
<protein>
    <recommendedName>
        <fullName evidence="3">SET domain-containing protein</fullName>
    </recommendedName>
</protein>
<dbReference type="SUPFAM" id="SSF82199">
    <property type="entry name" value="SET domain"/>
    <property type="match status" value="1"/>
</dbReference>
<organism evidence="1 2">
    <name type="scientific">Leptomonas seymouri</name>
    <dbReference type="NCBI Taxonomy" id="5684"/>
    <lineage>
        <taxon>Eukaryota</taxon>
        <taxon>Discoba</taxon>
        <taxon>Euglenozoa</taxon>
        <taxon>Kinetoplastea</taxon>
        <taxon>Metakinetoplastina</taxon>
        <taxon>Trypanosomatida</taxon>
        <taxon>Trypanosomatidae</taxon>
        <taxon>Leishmaniinae</taxon>
        <taxon>Leptomonas</taxon>
    </lineage>
</organism>
<keyword evidence="2" id="KW-1185">Reference proteome</keyword>
<dbReference type="InterPro" id="IPR046341">
    <property type="entry name" value="SET_dom_sf"/>
</dbReference>
<sequence length="315" mass="34462">MDAFWDACTARGVVSKKLTVYRTPHTASPVGLRVAEAAKHGAPLINVPYHAALNAQTLRGDLLPRALPPLRKALLFLTRRGRIGSVTAHSLWLACFLACYGEECAYTQHALKSSLRPFLNDSVYPQLPNLFLTANASHCPSLRGMSAVELQEADCRVSKEMDLAHTMLRHYGKRRGIPSSLCPRRDLLVQSYRTVMQRAVLLPWNCEPSAPGDLAELMEASPDIPLIPSLVPVIDMIRPAHSAETAAGSKEKSDSGEVPTSSGNCILLTCVQSDFVSPSSRRRVIVETVPLAARRIVVCATKPIKDGEELLMDFE</sequence>